<reference evidence="2" key="1">
    <citation type="journal article" date="2023" name="Plant J.">
        <title>Genome sequences and population genomics provide insights into the demographic history, inbreeding, and mutation load of two 'living fossil' tree species of Dipteronia.</title>
        <authorList>
            <person name="Feng Y."/>
            <person name="Comes H.P."/>
            <person name="Chen J."/>
            <person name="Zhu S."/>
            <person name="Lu R."/>
            <person name="Zhang X."/>
            <person name="Li P."/>
            <person name="Qiu J."/>
            <person name="Olsen K.M."/>
            <person name="Qiu Y."/>
        </authorList>
    </citation>
    <scope>NUCLEOTIDE SEQUENCE</scope>
    <source>
        <strain evidence="2">KIB01</strain>
    </source>
</reference>
<gene>
    <name evidence="2" type="ORF">Ddye_019918</name>
</gene>
<feature type="region of interest" description="Disordered" evidence="1">
    <location>
        <begin position="1"/>
        <end position="50"/>
    </location>
</feature>
<sequence>MPSDGFTSVEKGYRTLSPTNKHLENAVDDSEFFETSATEDEDEDEDECSSDRKMLTYCKEAETDGAPNSSTPSSTTRWTIPRKFVDLGRHIRPKDIMTDQRDKLGINLSYNKAYRYKYRTLHNIFNDPWESFKMFSAYFHMLQKLNLGMITKIETDRKNRFKYGFMALVACIEGFNTVIRQVIAVDTTHLKSNTRGILLVVVCKYGNEMIYALAFLFANYECSKSWT</sequence>
<protein>
    <recommendedName>
        <fullName evidence="4">MULE transposase domain-containing protein</fullName>
    </recommendedName>
</protein>
<dbReference type="Proteomes" id="UP001280121">
    <property type="component" value="Unassembled WGS sequence"/>
</dbReference>
<feature type="compositionally biased region" description="Acidic residues" evidence="1">
    <location>
        <begin position="26"/>
        <end position="48"/>
    </location>
</feature>
<dbReference type="PANTHER" id="PTHR31973">
    <property type="entry name" value="POLYPROTEIN, PUTATIVE-RELATED"/>
    <property type="match status" value="1"/>
</dbReference>
<keyword evidence="3" id="KW-1185">Reference proteome</keyword>
<dbReference type="AlphaFoldDB" id="A0AAD9TZM3"/>
<dbReference type="PANTHER" id="PTHR31973:SF195">
    <property type="entry name" value="MUDR FAMILY TRANSPOSASE"/>
    <property type="match status" value="1"/>
</dbReference>
<organism evidence="2 3">
    <name type="scientific">Dipteronia dyeriana</name>
    <dbReference type="NCBI Taxonomy" id="168575"/>
    <lineage>
        <taxon>Eukaryota</taxon>
        <taxon>Viridiplantae</taxon>
        <taxon>Streptophyta</taxon>
        <taxon>Embryophyta</taxon>
        <taxon>Tracheophyta</taxon>
        <taxon>Spermatophyta</taxon>
        <taxon>Magnoliopsida</taxon>
        <taxon>eudicotyledons</taxon>
        <taxon>Gunneridae</taxon>
        <taxon>Pentapetalae</taxon>
        <taxon>rosids</taxon>
        <taxon>malvids</taxon>
        <taxon>Sapindales</taxon>
        <taxon>Sapindaceae</taxon>
        <taxon>Hippocastanoideae</taxon>
        <taxon>Acereae</taxon>
        <taxon>Dipteronia</taxon>
    </lineage>
</organism>
<evidence type="ECO:0008006" key="4">
    <source>
        <dbReference type="Google" id="ProtNLM"/>
    </source>
</evidence>
<name>A0AAD9TZM3_9ROSI</name>
<dbReference type="EMBL" id="JANJYI010000006">
    <property type="protein sequence ID" value="KAK2644723.1"/>
    <property type="molecule type" value="Genomic_DNA"/>
</dbReference>
<proteinExistence type="predicted"/>
<evidence type="ECO:0000313" key="3">
    <source>
        <dbReference type="Proteomes" id="UP001280121"/>
    </source>
</evidence>
<evidence type="ECO:0000256" key="1">
    <source>
        <dbReference type="SAM" id="MobiDB-lite"/>
    </source>
</evidence>
<accession>A0AAD9TZM3</accession>
<comment type="caution">
    <text evidence="2">The sequence shown here is derived from an EMBL/GenBank/DDBJ whole genome shotgun (WGS) entry which is preliminary data.</text>
</comment>
<evidence type="ECO:0000313" key="2">
    <source>
        <dbReference type="EMBL" id="KAK2644723.1"/>
    </source>
</evidence>